<dbReference type="AlphaFoldDB" id="A0A3E1NEA8"/>
<proteinExistence type="predicted"/>
<gene>
    <name evidence="1" type="ORF">DXN05_20540</name>
</gene>
<dbReference type="SUPFAM" id="SSF55961">
    <property type="entry name" value="Bet v1-like"/>
    <property type="match status" value="1"/>
</dbReference>
<dbReference type="Proteomes" id="UP000261284">
    <property type="component" value="Unassembled WGS sequence"/>
</dbReference>
<name>A0A3E1NEA8_9BACT</name>
<evidence type="ECO:0000313" key="1">
    <source>
        <dbReference type="EMBL" id="RFM26300.1"/>
    </source>
</evidence>
<dbReference type="OrthoDB" id="9807923at2"/>
<evidence type="ECO:0000313" key="2">
    <source>
        <dbReference type="Proteomes" id="UP000261284"/>
    </source>
</evidence>
<dbReference type="InterPro" id="IPR019587">
    <property type="entry name" value="Polyketide_cyclase/dehydratase"/>
</dbReference>
<sequence>MRFVKLALISLVVLFVLTTCIGLLFSSKVVVTRLITLKQPPAKVMAAAGDISQWGNWMEGVKENGLTVTKGDGKTVQSVAAIGTTTITVTAADAQQFLTTWRSARGYEQHSGFVLSPDAAGTSTTVTWFFEQDLKWYPWERFGSMMNDKILGPTMEKGLEGLKKFVSN</sequence>
<dbReference type="EMBL" id="QTJU01000010">
    <property type="protein sequence ID" value="RFM26300.1"/>
    <property type="molecule type" value="Genomic_DNA"/>
</dbReference>
<keyword evidence="2" id="KW-1185">Reference proteome</keyword>
<accession>A0A3E1NEA8</accession>
<evidence type="ECO:0008006" key="3">
    <source>
        <dbReference type="Google" id="ProtNLM"/>
    </source>
</evidence>
<protein>
    <recommendedName>
        <fullName evidence="3">Polyketide cyclase</fullName>
    </recommendedName>
</protein>
<organism evidence="1 2">
    <name type="scientific">Deminuibacter soli</name>
    <dbReference type="NCBI Taxonomy" id="2291815"/>
    <lineage>
        <taxon>Bacteria</taxon>
        <taxon>Pseudomonadati</taxon>
        <taxon>Bacteroidota</taxon>
        <taxon>Chitinophagia</taxon>
        <taxon>Chitinophagales</taxon>
        <taxon>Chitinophagaceae</taxon>
        <taxon>Deminuibacter</taxon>
    </lineage>
</organism>
<reference evidence="1 2" key="1">
    <citation type="submission" date="2018-08" db="EMBL/GenBank/DDBJ databases">
        <title>Chitinophagaceae sp. K23C18032701, a novel bacterium isolated from forest soil.</title>
        <authorList>
            <person name="Wang C."/>
        </authorList>
    </citation>
    <scope>NUCLEOTIDE SEQUENCE [LARGE SCALE GENOMIC DNA]</scope>
    <source>
        <strain evidence="1 2">K23C18032701</strain>
    </source>
</reference>
<dbReference type="RefSeq" id="WP_116849172.1">
    <property type="nucleotide sequence ID" value="NZ_QTJU01000010.1"/>
</dbReference>
<dbReference type="InterPro" id="IPR023393">
    <property type="entry name" value="START-like_dom_sf"/>
</dbReference>
<dbReference type="Gene3D" id="3.30.530.20">
    <property type="match status" value="1"/>
</dbReference>
<comment type="caution">
    <text evidence="1">The sequence shown here is derived from an EMBL/GenBank/DDBJ whole genome shotgun (WGS) entry which is preliminary data.</text>
</comment>
<dbReference type="Pfam" id="PF10604">
    <property type="entry name" value="Polyketide_cyc2"/>
    <property type="match status" value="1"/>
</dbReference>